<dbReference type="NCBIfam" id="TIGR00762">
    <property type="entry name" value="DegV"/>
    <property type="match status" value="1"/>
</dbReference>
<evidence type="ECO:0000313" key="2">
    <source>
        <dbReference type="EMBL" id="SHE86717.1"/>
    </source>
</evidence>
<dbReference type="Gene3D" id="3.40.50.10170">
    <property type="match status" value="1"/>
</dbReference>
<evidence type="ECO:0000256" key="1">
    <source>
        <dbReference type="ARBA" id="ARBA00023121"/>
    </source>
</evidence>
<keyword evidence="3" id="KW-1185">Reference proteome</keyword>
<protein>
    <submittedName>
        <fullName evidence="2">EDD domain protein, DegV family</fullName>
    </submittedName>
</protein>
<organism evidence="2 3">
    <name type="scientific">Ferrithrix thermotolerans DSM 19514</name>
    <dbReference type="NCBI Taxonomy" id="1121881"/>
    <lineage>
        <taxon>Bacteria</taxon>
        <taxon>Bacillati</taxon>
        <taxon>Actinomycetota</taxon>
        <taxon>Acidimicrobiia</taxon>
        <taxon>Acidimicrobiales</taxon>
        <taxon>Acidimicrobiaceae</taxon>
        <taxon>Ferrithrix</taxon>
    </lineage>
</organism>
<name>A0A1M4X012_9ACTN</name>
<dbReference type="GO" id="GO:0008289">
    <property type="term" value="F:lipid binding"/>
    <property type="evidence" value="ECO:0007669"/>
    <property type="project" value="UniProtKB-KW"/>
</dbReference>
<dbReference type="OrthoDB" id="9760324at2"/>
<keyword evidence="1" id="KW-0446">Lipid-binding</keyword>
<dbReference type="InterPro" id="IPR003797">
    <property type="entry name" value="DegV"/>
</dbReference>
<dbReference type="AlphaFoldDB" id="A0A1M4X012"/>
<dbReference type="InterPro" id="IPR050270">
    <property type="entry name" value="DegV_domain_contain"/>
</dbReference>
<dbReference type="Proteomes" id="UP000184295">
    <property type="component" value="Unassembled WGS sequence"/>
</dbReference>
<evidence type="ECO:0000313" key="3">
    <source>
        <dbReference type="Proteomes" id="UP000184295"/>
    </source>
</evidence>
<gene>
    <name evidence="2" type="ORF">SAMN02745225_01847</name>
</gene>
<accession>A0A1M4X012</accession>
<dbReference type="PANTHER" id="PTHR33434">
    <property type="entry name" value="DEGV DOMAIN-CONTAINING PROTEIN DR_1986-RELATED"/>
    <property type="match status" value="1"/>
</dbReference>
<dbReference type="SUPFAM" id="SSF82549">
    <property type="entry name" value="DAK1/DegV-like"/>
    <property type="match status" value="1"/>
</dbReference>
<proteinExistence type="predicted"/>
<dbReference type="STRING" id="1121881.SAMN02745225_01847"/>
<dbReference type="EMBL" id="FQUL01000031">
    <property type="protein sequence ID" value="SHE86717.1"/>
    <property type="molecule type" value="Genomic_DNA"/>
</dbReference>
<sequence>MGNVGVVTDSAGDLSLGQLMEHDIRVVPLKVRFSDKEYVDVVELDASSFWELMKHSSDLPQTSAPSIGEFEAAFREMAEGGKESIICITLSQDLSATYQSAVAAAKNVASLIEVDVIDSRFVSLAEGYLALKAAELAANNRSLPEIHSHIMELIPNISVFGTLDTLENLKKGGRIGAAQALLGSLLSFKPVIEVKDGAVLPESRQRTRSKALDYLLSKISESESYSWIGVMQAEAPETESFVEKVRQRTKMSDVFVTTIGPIIGTHAGIRTLGLTLVRNIH</sequence>
<dbReference type="PANTHER" id="PTHR33434:SF2">
    <property type="entry name" value="FATTY ACID-BINDING PROTEIN TM_1468"/>
    <property type="match status" value="1"/>
</dbReference>
<dbReference type="Gene3D" id="3.30.1180.10">
    <property type="match status" value="1"/>
</dbReference>
<reference evidence="3" key="1">
    <citation type="submission" date="2016-11" db="EMBL/GenBank/DDBJ databases">
        <authorList>
            <person name="Varghese N."/>
            <person name="Submissions S."/>
        </authorList>
    </citation>
    <scope>NUCLEOTIDE SEQUENCE [LARGE SCALE GENOMIC DNA]</scope>
    <source>
        <strain evidence="3">DSM 19514</strain>
    </source>
</reference>
<dbReference type="Pfam" id="PF02645">
    <property type="entry name" value="DegV"/>
    <property type="match status" value="1"/>
</dbReference>
<dbReference type="InterPro" id="IPR043168">
    <property type="entry name" value="DegV_C"/>
</dbReference>
<dbReference type="PROSITE" id="PS51482">
    <property type="entry name" value="DEGV"/>
    <property type="match status" value="1"/>
</dbReference>